<evidence type="ECO:0000313" key="2">
    <source>
        <dbReference type="Proteomes" id="UP000660675"/>
    </source>
</evidence>
<proteinExistence type="predicted"/>
<protein>
    <submittedName>
        <fullName evidence="1">Uncharacterized protein</fullName>
    </submittedName>
</protein>
<organism evidence="1 2">
    <name type="scientific">Streptomyces gelaticus</name>
    <dbReference type="NCBI Taxonomy" id="285446"/>
    <lineage>
        <taxon>Bacteria</taxon>
        <taxon>Bacillati</taxon>
        <taxon>Actinomycetota</taxon>
        <taxon>Actinomycetes</taxon>
        <taxon>Kitasatosporales</taxon>
        <taxon>Streptomycetaceae</taxon>
        <taxon>Streptomyces</taxon>
    </lineage>
</organism>
<gene>
    <name evidence="1" type="ORF">GCM10015535_68990</name>
</gene>
<accession>A0ABQ2WB94</accession>
<sequence>MLLAAQPDMPSDKIDHEAVPLTAVMERLDVSQTTAGDIRQDAMALLLSGYGRQDAAADAAYEPAGEG</sequence>
<comment type="caution">
    <text evidence="1">The sequence shown here is derived from an EMBL/GenBank/DDBJ whole genome shotgun (WGS) entry which is preliminary data.</text>
</comment>
<dbReference type="Proteomes" id="UP000660675">
    <property type="component" value="Unassembled WGS sequence"/>
</dbReference>
<keyword evidence="2" id="KW-1185">Reference proteome</keyword>
<evidence type="ECO:0000313" key="1">
    <source>
        <dbReference type="EMBL" id="GGV97513.1"/>
    </source>
</evidence>
<dbReference type="EMBL" id="BMTF01000052">
    <property type="protein sequence ID" value="GGV97513.1"/>
    <property type="molecule type" value="Genomic_DNA"/>
</dbReference>
<reference evidence="2" key="1">
    <citation type="journal article" date="2019" name="Int. J. Syst. Evol. Microbiol.">
        <title>The Global Catalogue of Microorganisms (GCM) 10K type strain sequencing project: providing services to taxonomists for standard genome sequencing and annotation.</title>
        <authorList>
            <consortium name="The Broad Institute Genomics Platform"/>
            <consortium name="The Broad Institute Genome Sequencing Center for Infectious Disease"/>
            <person name="Wu L."/>
            <person name="Ma J."/>
        </authorList>
    </citation>
    <scope>NUCLEOTIDE SEQUENCE [LARGE SCALE GENOMIC DNA]</scope>
    <source>
        <strain evidence="2">JCM 4376</strain>
    </source>
</reference>
<name>A0ABQ2WB94_9ACTN</name>